<sequence>MSSRSFQPQCDLLTERNLRKHTESFDRKSLQEQYILDYVLEQQQINYEESQHSNDADYSSSDSETSRKATLSDNSRYSVEHGLPSINSSLLISKSQLRKSKLSETSEIKKSKPCSKQRSVSKTRKKFSERRSPLRETSLNQRRSKHIQKERDQRNKKFLKKAKEEYLKNYSRSAINTNRRESRESRRSNGMRPSSLIMRNWYSDKLGTDRITLQPDNKAKIGIFNKGKASEKVKTRGVPDLVFSEIDFLNSNSSRKRINQNDDVFRQGNCSNRFLSQIFYTKKFHQNEQNVTQISTQDTDEISDSNHRKSFRISTMRIKNKQKQYYSEEKSISSNNSQHLDNDFNSSLRSNDKGETDASSIGHAHVNKISRKRNEVSSHFVSGQKNKKPSKYASRSRKEKKITSSYFASNRDKDCLTPKDKHKPTEQVDNNSYIAQTVDSLRSLAVDAENQSQIDDYQGDSQVDKITPKSEESVVERVKIPMKLNEDSSTKNLQNDPISSEENKSEKMFSAKSDSEKMVVDFNPSWIKRKSLPLNKLSQLQNQSTAKSNEHQSNRIYRAVITEGAKIERSNMTDHDEDKEEELKKIHNNSPNIELGNNDDNVKNICQEMFARDNHMNVDLFDDPIQTYQGHKDYSKCDTVDEQLTLDMQYKSNNALVYGGIDHEGSFEDSNIYTIPTTFEDHQCWTPSNEFPMYESRIIPQTSMMENRVPWNRMVQYQHNPDLIVNNHSSVNNYEQTWEDSINNSLYIDAEHTMYDETNQTSHDEIEGEINDETNMAACFVWRKHRLH</sequence>
<comment type="caution">
    <text evidence="2">The sequence shown here is derived from an EMBL/GenBank/DDBJ whole genome shotgun (WGS) entry which is preliminary data.</text>
</comment>
<evidence type="ECO:0000256" key="1">
    <source>
        <dbReference type="SAM" id="MobiDB-lite"/>
    </source>
</evidence>
<keyword evidence="3" id="KW-1185">Reference proteome</keyword>
<feature type="region of interest" description="Disordered" evidence="1">
    <location>
        <begin position="50"/>
        <end position="80"/>
    </location>
</feature>
<feature type="compositionally biased region" description="Basic and acidic residues" evidence="1">
    <location>
        <begin position="410"/>
        <end position="426"/>
    </location>
</feature>
<reference evidence="2" key="1">
    <citation type="submission" date="2022-08" db="EMBL/GenBank/DDBJ databases">
        <authorList>
            <person name="Kallberg Y."/>
            <person name="Tangrot J."/>
            <person name="Rosling A."/>
        </authorList>
    </citation>
    <scope>NUCLEOTIDE SEQUENCE</scope>
    <source>
        <strain evidence="2">Wild A</strain>
    </source>
</reference>
<feature type="compositionally biased region" description="Basic and acidic residues" evidence="1">
    <location>
        <begin position="178"/>
        <end position="187"/>
    </location>
</feature>
<feature type="compositionally biased region" description="Basic residues" evidence="1">
    <location>
        <begin position="111"/>
        <end position="128"/>
    </location>
</feature>
<feature type="region of interest" description="Disordered" evidence="1">
    <location>
        <begin position="486"/>
        <end position="512"/>
    </location>
</feature>
<feature type="region of interest" description="Disordered" evidence="1">
    <location>
        <begin position="102"/>
        <end position="192"/>
    </location>
</feature>
<gene>
    <name evidence="2" type="ORF">FWILDA_LOCUS5792</name>
</gene>
<feature type="compositionally biased region" description="Polar residues" evidence="1">
    <location>
        <begin position="56"/>
        <end position="77"/>
    </location>
</feature>
<dbReference type="Proteomes" id="UP001153678">
    <property type="component" value="Unassembled WGS sequence"/>
</dbReference>
<name>A0A9W4SLP2_9GLOM</name>
<feature type="region of interest" description="Disordered" evidence="1">
    <location>
        <begin position="291"/>
        <end position="426"/>
    </location>
</feature>
<feature type="compositionally biased region" description="Basic residues" evidence="1">
    <location>
        <begin position="385"/>
        <end position="400"/>
    </location>
</feature>
<dbReference type="EMBL" id="CAMKVN010000990">
    <property type="protein sequence ID" value="CAI2172859.1"/>
    <property type="molecule type" value="Genomic_DNA"/>
</dbReference>
<evidence type="ECO:0000313" key="2">
    <source>
        <dbReference type="EMBL" id="CAI2172859.1"/>
    </source>
</evidence>
<dbReference type="OrthoDB" id="2537141at2759"/>
<feature type="compositionally biased region" description="Basic and acidic residues" evidence="1">
    <location>
        <begin position="147"/>
        <end position="167"/>
    </location>
</feature>
<feature type="compositionally biased region" description="Polar residues" evidence="1">
    <location>
        <begin position="490"/>
        <end position="500"/>
    </location>
</feature>
<evidence type="ECO:0000313" key="3">
    <source>
        <dbReference type="Proteomes" id="UP001153678"/>
    </source>
</evidence>
<dbReference type="AlphaFoldDB" id="A0A9W4SLP2"/>
<feature type="compositionally biased region" description="Polar residues" evidence="1">
    <location>
        <begin position="332"/>
        <end position="349"/>
    </location>
</feature>
<proteinExistence type="predicted"/>
<feature type="compositionally biased region" description="Basic and acidic residues" evidence="1">
    <location>
        <begin position="501"/>
        <end position="512"/>
    </location>
</feature>
<accession>A0A9W4SLP2</accession>
<protein>
    <submittedName>
        <fullName evidence="2">8266_t:CDS:1</fullName>
    </submittedName>
</protein>
<organism evidence="2 3">
    <name type="scientific">Funneliformis geosporum</name>
    <dbReference type="NCBI Taxonomy" id="1117311"/>
    <lineage>
        <taxon>Eukaryota</taxon>
        <taxon>Fungi</taxon>
        <taxon>Fungi incertae sedis</taxon>
        <taxon>Mucoromycota</taxon>
        <taxon>Glomeromycotina</taxon>
        <taxon>Glomeromycetes</taxon>
        <taxon>Glomerales</taxon>
        <taxon>Glomeraceae</taxon>
        <taxon>Funneliformis</taxon>
    </lineage>
</organism>